<protein>
    <submittedName>
        <fullName evidence="2">Uncharacterized protein</fullName>
    </submittedName>
</protein>
<feature type="transmembrane region" description="Helical" evidence="1">
    <location>
        <begin position="90"/>
        <end position="113"/>
    </location>
</feature>
<keyword evidence="2" id="KW-0614">Plasmid</keyword>
<keyword evidence="1" id="KW-0472">Membrane</keyword>
<feature type="transmembrane region" description="Helical" evidence="1">
    <location>
        <begin position="134"/>
        <end position="157"/>
    </location>
</feature>
<keyword evidence="3" id="KW-1185">Reference proteome</keyword>
<gene>
    <name evidence="2" type="ORF">EZH22_30410</name>
</gene>
<proteinExistence type="predicted"/>
<evidence type="ECO:0000313" key="2">
    <source>
        <dbReference type="EMBL" id="QRG10194.1"/>
    </source>
</evidence>
<keyword evidence="1" id="KW-1133">Transmembrane helix</keyword>
<evidence type="ECO:0000313" key="3">
    <source>
        <dbReference type="Proteomes" id="UP000596427"/>
    </source>
</evidence>
<accession>A0A974SM88</accession>
<reference evidence="2 3" key="1">
    <citation type="submission" date="2020-10" db="EMBL/GenBank/DDBJ databases">
        <title>Degradation of 1,4-Dioxane by Xanthobacter sp. YN2, via a Novel Group-2 Soluble Di-Iron Monooxygenase.</title>
        <authorList>
            <person name="Ma F."/>
            <person name="Wang Y."/>
            <person name="Yang J."/>
            <person name="Guo H."/>
            <person name="Su D."/>
            <person name="Yu L."/>
        </authorList>
    </citation>
    <scope>NUCLEOTIDE SEQUENCE [LARGE SCALE GENOMIC DNA]</scope>
    <source>
        <strain evidence="2 3">YN2</strain>
        <plasmid evidence="2 3">unnamed2</plasmid>
    </source>
</reference>
<name>A0A974SM88_9HYPH</name>
<sequence length="159" mass="15627">MLLGLKSEMFSAAGDPPAIRSTAGSLAAARARVAHAYYGCLASASVVCLSALPAAAQTSTTDPAAPLDFLKTARSTASSSNLNTTSVTTFGGNIATIVAIAAGVVGLILAAVSGKKLYDAVQNENSRENVGASVAGLAIGALLTIIGIIVGATTNFATG</sequence>
<keyword evidence="1" id="KW-0812">Transmembrane</keyword>
<dbReference type="Proteomes" id="UP000596427">
    <property type="component" value="Plasmid unnamed2"/>
</dbReference>
<feature type="transmembrane region" description="Helical" evidence="1">
    <location>
        <begin position="36"/>
        <end position="56"/>
    </location>
</feature>
<geneLocation type="plasmid" evidence="2 3">
    <name>unnamed2</name>
</geneLocation>
<dbReference type="RefSeq" id="WP_203197069.1">
    <property type="nucleotide sequence ID" value="NZ_CP063364.1"/>
</dbReference>
<dbReference type="EMBL" id="CP063364">
    <property type="protein sequence ID" value="QRG10194.1"/>
    <property type="molecule type" value="Genomic_DNA"/>
</dbReference>
<evidence type="ECO:0000256" key="1">
    <source>
        <dbReference type="SAM" id="Phobius"/>
    </source>
</evidence>
<dbReference type="KEGG" id="xdi:EZH22_30410"/>
<dbReference type="AlphaFoldDB" id="A0A974SM88"/>
<organism evidence="2 3">
    <name type="scientific">Xanthobacter dioxanivorans</name>
    <dbReference type="NCBI Taxonomy" id="2528964"/>
    <lineage>
        <taxon>Bacteria</taxon>
        <taxon>Pseudomonadati</taxon>
        <taxon>Pseudomonadota</taxon>
        <taxon>Alphaproteobacteria</taxon>
        <taxon>Hyphomicrobiales</taxon>
        <taxon>Xanthobacteraceae</taxon>
        <taxon>Xanthobacter</taxon>
    </lineage>
</organism>